<dbReference type="NCBIfam" id="TIGR00260">
    <property type="entry name" value="thrC"/>
    <property type="match status" value="1"/>
</dbReference>
<evidence type="ECO:0000256" key="7">
    <source>
        <dbReference type="NCBIfam" id="TIGR00260"/>
    </source>
</evidence>
<evidence type="ECO:0000256" key="3">
    <source>
        <dbReference type="ARBA" id="ARBA00018679"/>
    </source>
</evidence>
<dbReference type="PANTHER" id="PTHR48078:SF6">
    <property type="entry name" value="L-THREONINE DEHYDRATASE CATABOLIC TDCB"/>
    <property type="match status" value="1"/>
</dbReference>
<evidence type="ECO:0000259" key="11">
    <source>
        <dbReference type="Pfam" id="PF00291"/>
    </source>
</evidence>
<keyword evidence="8" id="KW-0028">Amino-acid biosynthesis</keyword>
<feature type="domain" description="Tryptophan synthase beta chain-like PALP" evidence="11">
    <location>
        <begin position="84"/>
        <end position="382"/>
    </location>
</feature>
<gene>
    <name evidence="12" type="ORF">SAMN00808754_2954</name>
</gene>
<dbReference type="PANTHER" id="PTHR48078">
    <property type="entry name" value="THREONINE DEHYDRATASE, MITOCHONDRIAL-RELATED"/>
    <property type="match status" value="1"/>
</dbReference>
<evidence type="ECO:0000256" key="10">
    <source>
        <dbReference type="PIRSR" id="PIRSR038945-2"/>
    </source>
</evidence>
<organism evidence="12 13">
    <name type="scientific">Thermanaeromonas toyohensis ToBE</name>
    <dbReference type="NCBI Taxonomy" id="698762"/>
    <lineage>
        <taxon>Bacteria</taxon>
        <taxon>Bacillati</taxon>
        <taxon>Bacillota</taxon>
        <taxon>Clostridia</taxon>
        <taxon>Neomoorellales</taxon>
        <taxon>Neomoorellaceae</taxon>
        <taxon>Thermanaeromonas</taxon>
    </lineage>
</organism>
<name>A0A1W1W219_9FIRM</name>
<dbReference type="CDD" id="cd01563">
    <property type="entry name" value="Thr-synth_1"/>
    <property type="match status" value="1"/>
</dbReference>
<evidence type="ECO:0000256" key="9">
    <source>
        <dbReference type="PIRSR" id="PIRSR038945-1"/>
    </source>
</evidence>
<comment type="catalytic activity">
    <reaction evidence="6 8">
        <text>O-phospho-L-homoserine + H2O = L-threonine + phosphate</text>
        <dbReference type="Rhea" id="RHEA:10840"/>
        <dbReference type="ChEBI" id="CHEBI:15377"/>
        <dbReference type="ChEBI" id="CHEBI:43474"/>
        <dbReference type="ChEBI" id="CHEBI:57590"/>
        <dbReference type="ChEBI" id="CHEBI:57926"/>
        <dbReference type="EC" id="4.2.3.1"/>
    </reaction>
</comment>
<accession>A0A1W1W219</accession>
<dbReference type="EMBL" id="LT838272">
    <property type="protein sequence ID" value="SMB99553.1"/>
    <property type="molecule type" value="Genomic_DNA"/>
</dbReference>
<dbReference type="GO" id="GO:0004795">
    <property type="term" value="F:threonine synthase activity"/>
    <property type="evidence" value="ECO:0007669"/>
    <property type="project" value="UniProtKB-UniRule"/>
</dbReference>
<feature type="binding site" evidence="9">
    <location>
        <position position="144"/>
    </location>
    <ligand>
        <name>pyridoxal 5'-phosphate</name>
        <dbReference type="ChEBI" id="CHEBI:597326"/>
    </ligand>
</feature>
<dbReference type="PIRSF" id="PIRSF038945">
    <property type="entry name" value="Thr_synthase"/>
    <property type="match status" value="1"/>
</dbReference>
<feature type="binding site" evidence="9">
    <location>
        <position position="381"/>
    </location>
    <ligand>
        <name>pyridoxal 5'-phosphate</name>
        <dbReference type="ChEBI" id="CHEBI:597326"/>
    </ligand>
</feature>
<evidence type="ECO:0000256" key="5">
    <source>
        <dbReference type="ARBA" id="ARBA00023239"/>
    </source>
</evidence>
<dbReference type="GO" id="GO:0006565">
    <property type="term" value="P:L-serine catabolic process"/>
    <property type="evidence" value="ECO:0007669"/>
    <property type="project" value="TreeGrafter"/>
</dbReference>
<dbReference type="SUPFAM" id="SSF53686">
    <property type="entry name" value="Tryptophan synthase beta subunit-like PLP-dependent enzymes"/>
    <property type="match status" value="1"/>
</dbReference>
<keyword evidence="5 8" id="KW-0456">Lyase</keyword>
<dbReference type="GO" id="GO:0004794">
    <property type="term" value="F:threonine deaminase activity"/>
    <property type="evidence" value="ECO:0007669"/>
    <property type="project" value="TreeGrafter"/>
</dbReference>
<comment type="function">
    <text evidence="8">Catalyzes the gamma-elimination of phosphate from L-phosphohomoserine and the beta-addition of water to produce L-threonine.</text>
</comment>
<comment type="similarity">
    <text evidence="2 8">Belongs to the threonine synthase family.</text>
</comment>
<dbReference type="Proteomes" id="UP000192569">
    <property type="component" value="Chromosome I"/>
</dbReference>
<comment type="pathway">
    <text evidence="8">Amino-acid biosynthesis; L-threonine biosynthesis; L-threonine from L-aspartate: step 5/5.</text>
</comment>
<keyword evidence="8" id="KW-0791">Threonine biosynthesis</keyword>
<dbReference type="InterPro" id="IPR004450">
    <property type="entry name" value="Thr_synthase-like"/>
</dbReference>
<dbReference type="Gene3D" id="3.40.50.1100">
    <property type="match status" value="2"/>
</dbReference>
<dbReference type="InterPro" id="IPR026260">
    <property type="entry name" value="Thr_Synthase_bac/arc"/>
</dbReference>
<dbReference type="InterPro" id="IPR001926">
    <property type="entry name" value="TrpB-like_PALP"/>
</dbReference>
<dbReference type="Pfam" id="PF00291">
    <property type="entry name" value="PALP"/>
    <property type="match status" value="1"/>
</dbReference>
<proteinExistence type="inferred from homology"/>
<dbReference type="EC" id="4.2.3.1" evidence="7 8"/>
<protein>
    <recommendedName>
        <fullName evidence="3 7">Threonine synthase</fullName>
        <ecNumber evidence="7 8">4.2.3.1</ecNumber>
    </recommendedName>
</protein>
<keyword evidence="4 8" id="KW-0663">Pyridoxal phosphate</keyword>
<evidence type="ECO:0000256" key="1">
    <source>
        <dbReference type="ARBA" id="ARBA00001933"/>
    </source>
</evidence>
<evidence type="ECO:0000313" key="12">
    <source>
        <dbReference type="EMBL" id="SMB99553.1"/>
    </source>
</evidence>
<dbReference type="UniPathway" id="UPA00050">
    <property type="reaction ID" value="UER00065"/>
</dbReference>
<dbReference type="AlphaFoldDB" id="A0A1W1W219"/>
<dbReference type="GO" id="GO:0009088">
    <property type="term" value="P:threonine biosynthetic process"/>
    <property type="evidence" value="ECO:0007669"/>
    <property type="project" value="UniProtKB-UniRule"/>
</dbReference>
<dbReference type="NCBIfam" id="NF006050">
    <property type="entry name" value="PRK08197.1"/>
    <property type="match status" value="1"/>
</dbReference>
<dbReference type="InterPro" id="IPR036052">
    <property type="entry name" value="TrpB-like_PALP_sf"/>
</dbReference>
<evidence type="ECO:0000256" key="4">
    <source>
        <dbReference type="ARBA" id="ARBA00022898"/>
    </source>
</evidence>
<feature type="modified residue" description="N6-(pyridoxal phosphate)lysine" evidence="10">
    <location>
        <position position="118"/>
    </location>
</feature>
<evidence type="ECO:0000256" key="8">
    <source>
        <dbReference type="PIRNR" id="PIRNR038945"/>
    </source>
</evidence>
<dbReference type="STRING" id="698762.SAMN00808754_2954"/>
<dbReference type="InterPro" id="IPR050147">
    <property type="entry name" value="Ser/Thr_Dehydratase"/>
</dbReference>
<dbReference type="GO" id="GO:0009097">
    <property type="term" value="P:isoleucine biosynthetic process"/>
    <property type="evidence" value="ECO:0007669"/>
    <property type="project" value="TreeGrafter"/>
</dbReference>
<dbReference type="GO" id="GO:0003941">
    <property type="term" value="F:L-serine ammonia-lyase activity"/>
    <property type="evidence" value="ECO:0007669"/>
    <property type="project" value="TreeGrafter"/>
</dbReference>
<sequence length="416" mass="44962">MSDMFNVLGLHCINCGRTYQPEVGLYTCPHCGEKEGILDVDYDYDYINRAISRESLRKNCETSMWRYRPFLPVNQEGELPPLRVGWSPLYEAKRLAQELGLKYLYIKDDGVNPTASLKDRASAIAVARALAEGAKAVACASTGNAASSLAGAAAAVGLRAFIFVPARAPQGKIAQLLVFGATVVSVQGSYEDAFRLSAQAIKRWGWYNRNAAINPYLVEGKKTVCLEVAEQLNWEVPDWVVVSVGDGCTIAGAWKAWVDLYRAGWIDRFPRMLGVQAEGCCPITRAFREGGKVRPMEENTLADSIAVGVPRNPEKALRAVRHSGGTMINVSDEEILNAMRLLGRTTGVFGEPAGVAGLAGLIRAVKEGVVKPQEKVVCLVTGNGLKDVANAIKATSAPLSLPPDMEKLALALKPLL</sequence>
<dbReference type="GO" id="GO:0006567">
    <property type="term" value="P:L-threonine catabolic process"/>
    <property type="evidence" value="ECO:0007669"/>
    <property type="project" value="TreeGrafter"/>
</dbReference>
<evidence type="ECO:0000313" key="13">
    <source>
        <dbReference type="Proteomes" id="UP000192569"/>
    </source>
</evidence>
<reference evidence="12 13" key="1">
    <citation type="submission" date="2017-04" db="EMBL/GenBank/DDBJ databases">
        <authorList>
            <person name="Afonso C.L."/>
            <person name="Miller P.J."/>
            <person name="Scott M.A."/>
            <person name="Spackman E."/>
            <person name="Goraichik I."/>
            <person name="Dimitrov K.M."/>
            <person name="Suarez D.L."/>
            <person name="Swayne D.E."/>
        </authorList>
    </citation>
    <scope>NUCLEOTIDE SEQUENCE [LARGE SCALE GENOMIC DNA]</scope>
    <source>
        <strain evidence="12 13">ToBE</strain>
    </source>
</reference>
<evidence type="ECO:0000256" key="2">
    <source>
        <dbReference type="ARBA" id="ARBA00005517"/>
    </source>
</evidence>
<comment type="cofactor">
    <cofactor evidence="1 8 9">
        <name>pyridoxal 5'-phosphate</name>
        <dbReference type="ChEBI" id="CHEBI:597326"/>
    </cofactor>
</comment>
<evidence type="ECO:0000256" key="6">
    <source>
        <dbReference type="ARBA" id="ARBA00049144"/>
    </source>
</evidence>
<keyword evidence="13" id="KW-1185">Reference proteome</keyword>